<evidence type="ECO:0000313" key="3">
    <source>
        <dbReference type="Proteomes" id="UP000295391"/>
    </source>
</evidence>
<feature type="transmembrane region" description="Helical" evidence="1">
    <location>
        <begin position="12"/>
        <end position="34"/>
    </location>
</feature>
<feature type="transmembrane region" description="Helical" evidence="1">
    <location>
        <begin position="74"/>
        <end position="93"/>
    </location>
</feature>
<gene>
    <name evidence="2" type="ORF">ATL17_0292</name>
</gene>
<keyword evidence="3" id="KW-1185">Reference proteome</keyword>
<sequence>MSISESKVEKQVAAAIAGLIILQVVMLGSLYAQIEPHPPAIIPISGIGPFLSVSLSAAVGALMLGPLHSRAGRVLGLIAALLAMISFGPQKYIDPQFPLVWPAVVFGQMCAAYIAFANIRHWRS</sequence>
<name>A0A4R6VQK2_9HYPH</name>
<evidence type="ECO:0000313" key="2">
    <source>
        <dbReference type="EMBL" id="TDQ66299.1"/>
    </source>
</evidence>
<dbReference type="AlphaFoldDB" id="A0A4R6VQK2"/>
<dbReference type="OrthoDB" id="8117471at2"/>
<proteinExistence type="predicted"/>
<reference evidence="2 3" key="1">
    <citation type="submission" date="2019-03" db="EMBL/GenBank/DDBJ databases">
        <title>Genomic Encyclopedia of Type Strains, Phase III (KMG-III): the genomes of soil and plant-associated and newly described type strains.</title>
        <authorList>
            <person name="Whitman W."/>
        </authorList>
    </citation>
    <scope>NUCLEOTIDE SEQUENCE [LARGE SCALE GENOMIC DNA]</scope>
    <source>
        <strain evidence="2 3">CGMCC 1.7002</strain>
    </source>
</reference>
<protein>
    <recommendedName>
        <fullName evidence="4">DoxX-like protein</fullName>
    </recommendedName>
</protein>
<evidence type="ECO:0000256" key="1">
    <source>
        <dbReference type="SAM" id="Phobius"/>
    </source>
</evidence>
<feature type="transmembrane region" description="Helical" evidence="1">
    <location>
        <begin position="40"/>
        <end position="62"/>
    </location>
</feature>
<dbReference type="Proteomes" id="UP000295391">
    <property type="component" value="Unassembled WGS sequence"/>
</dbReference>
<comment type="caution">
    <text evidence="2">The sequence shown here is derived from an EMBL/GenBank/DDBJ whole genome shotgun (WGS) entry which is preliminary data.</text>
</comment>
<dbReference type="EMBL" id="SNYR01000001">
    <property type="protein sequence ID" value="TDQ66299.1"/>
    <property type="molecule type" value="Genomic_DNA"/>
</dbReference>
<keyword evidence="1" id="KW-0472">Membrane</keyword>
<dbReference type="RefSeq" id="WP_133571001.1">
    <property type="nucleotide sequence ID" value="NZ_SNYR01000001.1"/>
</dbReference>
<keyword evidence="1" id="KW-1133">Transmembrane helix</keyword>
<evidence type="ECO:0008006" key="4">
    <source>
        <dbReference type="Google" id="ProtNLM"/>
    </source>
</evidence>
<organism evidence="2 3">
    <name type="scientific">Maritalea mobilis</name>
    <dbReference type="NCBI Taxonomy" id="483324"/>
    <lineage>
        <taxon>Bacteria</taxon>
        <taxon>Pseudomonadati</taxon>
        <taxon>Pseudomonadota</taxon>
        <taxon>Alphaproteobacteria</taxon>
        <taxon>Hyphomicrobiales</taxon>
        <taxon>Devosiaceae</taxon>
        <taxon>Maritalea</taxon>
    </lineage>
</organism>
<accession>A0A4R6VQK2</accession>
<feature type="transmembrane region" description="Helical" evidence="1">
    <location>
        <begin position="99"/>
        <end position="119"/>
    </location>
</feature>
<keyword evidence="1" id="KW-0812">Transmembrane</keyword>